<protein>
    <submittedName>
        <fullName evidence="2">DUF2759 domain-containing protein</fullName>
    </submittedName>
</protein>
<accession>A0A2N3LKD8</accession>
<name>A0A2N3LKD8_9BACI</name>
<organism evidence="2 3">
    <name type="scientific">Heyndrickxia camelliae</name>
    <dbReference type="NCBI Taxonomy" id="1707093"/>
    <lineage>
        <taxon>Bacteria</taxon>
        <taxon>Bacillati</taxon>
        <taxon>Bacillota</taxon>
        <taxon>Bacilli</taxon>
        <taxon>Bacillales</taxon>
        <taxon>Bacillaceae</taxon>
        <taxon>Heyndrickxia</taxon>
    </lineage>
</organism>
<proteinExistence type="predicted"/>
<evidence type="ECO:0000256" key="1">
    <source>
        <dbReference type="SAM" id="Phobius"/>
    </source>
</evidence>
<reference evidence="2 3" key="1">
    <citation type="submission" date="2017-11" db="EMBL/GenBank/DDBJ databases">
        <title>Bacillus camelliae sp. nov., isolated from pu'er tea.</title>
        <authorList>
            <person name="Niu L."/>
        </authorList>
    </citation>
    <scope>NUCLEOTIDE SEQUENCE [LARGE SCALE GENOMIC DNA]</scope>
    <source>
        <strain evidence="2 3">7578-1</strain>
    </source>
</reference>
<keyword evidence="1" id="KW-0472">Membrane</keyword>
<comment type="caution">
    <text evidence="2">The sequence shown here is derived from an EMBL/GenBank/DDBJ whole genome shotgun (WGS) entry which is preliminary data.</text>
</comment>
<keyword evidence="3" id="KW-1185">Reference proteome</keyword>
<dbReference type="AlphaFoldDB" id="A0A2N3LKD8"/>
<feature type="transmembrane region" description="Helical" evidence="1">
    <location>
        <begin position="30"/>
        <end position="49"/>
    </location>
</feature>
<keyword evidence="1" id="KW-1133">Transmembrane helix</keyword>
<evidence type="ECO:0000313" key="3">
    <source>
        <dbReference type="Proteomes" id="UP000233440"/>
    </source>
</evidence>
<dbReference type="EMBL" id="PIQO01000006">
    <property type="protein sequence ID" value="PKR85070.1"/>
    <property type="molecule type" value="Genomic_DNA"/>
</dbReference>
<evidence type="ECO:0000313" key="2">
    <source>
        <dbReference type="EMBL" id="PKR85070.1"/>
    </source>
</evidence>
<dbReference type="Pfam" id="PF10958">
    <property type="entry name" value="DUF2759"/>
    <property type="match status" value="1"/>
</dbReference>
<dbReference type="RefSeq" id="WP_101354051.1">
    <property type="nucleotide sequence ID" value="NZ_PIQO01000006.1"/>
</dbReference>
<sequence>MGTVIIFALVTLLALFAVFTTIKSRNPLGFIWAILTLFVFGFFTLMTVIHSGYPATA</sequence>
<dbReference type="InterPro" id="IPR024490">
    <property type="entry name" value="DUF2759"/>
</dbReference>
<dbReference type="OrthoDB" id="2355718at2"/>
<gene>
    <name evidence="2" type="ORF">CWO92_09895</name>
</gene>
<dbReference type="Proteomes" id="UP000233440">
    <property type="component" value="Unassembled WGS sequence"/>
</dbReference>
<keyword evidence="1" id="KW-0812">Transmembrane</keyword>